<dbReference type="OrthoDB" id="538223at2759"/>
<organism evidence="2 3">
    <name type="scientific">Aureobasidium subglaciale (strain EXF-2481)</name>
    <name type="common">Aureobasidium pullulans var. subglaciale</name>
    <dbReference type="NCBI Taxonomy" id="1043005"/>
    <lineage>
        <taxon>Eukaryota</taxon>
        <taxon>Fungi</taxon>
        <taxon>Dikarya</taxon>
        <taxon>Ascomycota</taxon>
        <taxon>Pezizomycotina</taxon>
        <taxon>Dothideomycetes</taxon>
        <taxon>Dothideomycetidae</taxon>
        <taxon>Dothideales</taxon>
        <taxon>Saccotheciaceae</taxon>
        <taxon>Aureobasidium</taxon>
    </lineage>
</organism>
<evidence type="ECO:0000313" key="3">
    <source>
        <dbReference type="Proteomes" id="UP000030641"/>
    </source>
</evidence>
<keyword evidence="3" id="KW-1185">Reference proteome</keyword>
<feature type="region of interest" description="Disordered" evidence="1">
    <location>
        <begin position="1"/>
        <end position="20"/>
    </location>
</feature>
<protein>
    <submittedName>
        <fullName evidence="2">Uncharacterized protein</fullName>
    </submittedName>
</protein>
<dbReference type="Proteomes" id="UP000030641">
    <property type="component" value="Unassembled WGS sequence"/>
</dbReference>
<dbReference type="InParanoid" id="A0A074YQG7"/>
<gene>
    <name evidence="2" type="ORF">AUEXF2481DRAFT_207986</name>
</gene>
<proteinExistence type="predicted"/>
<name>A0A074YQG7_AURSE</name>
<dbReference type="AlphaFoldDB" id="A0A074YQG7"/>
<dbReference type="EMBL" id="KL584750">
    <property type="protein sequence ID" value="KER00014.1"/>
    <property type="molecule type" value="Genomic_DNA"/>
</dbReference>
<evidence type="ECO:0000313" key="2">
    <source>
        <dbReference type="EMBL" id="KER00014.1"/>
    </source>
</evidence>
<dbReference type="GeneID" id="25362513"/>
<sequence length="366" mass="41848">MLPGKPPDSPDDSRNIHTTLSPQTIHLPYLRPRQMTLSSLQHLVMASTKELEDTLPLHDPHPDPFGHTLGRRWPIYSLIAYDNKNLAKLESDINNAEDSIHNSVLITTPDFSSSTLRDVYDHHIALRDKNNGIHPSLFIVIDQRDYQSKGLLLVDLQVMTDTSQTVIGVLRCSYSDADLYCANLDIGNMSFIDYKEEEQELWGGEDPYENTRYFGKDPKQVEDTGKQHYAWYSNVEKPGPMQELAEPGWLDMAHGESRLHSAGGWFNAADPWQNIRREFPFRCLQQPELHRKLFLVLEKDARKSDTIAICRAEWDGDLSSYEYDVSSYDGQNRDRGRVLAIMPEIKVVKRISAREALAELDHLAAM</sequence>
<accession>A0A074YQG7</accession>
<evidence type="ECO:0000256" key="1">
    <source>
        <dbReference type="SAM" id="MobiDB-lite"/>
    </source>
</evidence>
<dbReference type="OMA" id="WGANIDI"/>
<dbReference type="RefSeq" id="XP_013347786.1">
    <property type="nucleotide sequence ID" value="XM_013492332.1"/>
</dbReference>
<reference evidence="2 3" key="1">
    <citation type="journal article" date="2014" name="BMC Genomics">
        <title>Genome sequencing of four Aureobasidium pullulans varieties: biotechnological potential, stress tolerance, and description of new species.</title>
        <authorList>
            <person name="Gostin Ar C."/>
            <person name="Ohm R.A."/>
            <person name="Kogej T."/>
            <person name="Sonjak S."/>
            <person name="Turk M."/>
            <person name="Zajc J."/>
            <person name="Zalar P."/>
            <person name="Grube M."/>
            <person name="Sun H."/>
            <person name="Han J."/>
            <person name="Sharma A."/>
            <person name="Chiniquy J."/>
            <person name="Ngan C.Y."/>
            <person name="Lipzen A."/>
            <person name="Barry K."/>
            <person name="Grigoriev I.V."/>
            <person name="Gunde-Cimerman N."/>
        </authorList>
    </citation>
    <scope>NUCLEOTIDE SEQUENCE [LARGE SCALE GENOMIC DNA]</scope>
    <source>
        <strain evidence="2 3">EXF-2481</strain>
    </source>
</reference>
<dbReference type="HOGENOM" id="CLU_756453_0_0_1"/>